<feature type="region of interest" description="Disordered" evidence="2">
    <location>
        <begin position="278"/>
        <end position="351"/>
    </location>
</feature>
<evidence type="ECO:0000256" key="1">
    <source>
        <dbReference type="SAM" id="Coils"/>
    </source>
</evidence>
<feature type="compositionally biased region" description="Low complexity" evidence="2">
    <location>
        <begin position="334"/>
        <end position="351"/>
    </location>
</feature>
<feature type="domain" description="AIR9-like A9" evidence="3">
    <location>
        <begin position="678"/>
        <end position="760"/>
    </location>
</feature>
<dbReference type="Pfam" id="PF23197">
    <property type="entry name" value="IG_AIR9"/>
    <property type="match status" value="1"/>
</dbReference>
<sequence length="893" mass="97696">MAYRGAIAHGVAAEEDSTTPGTYMGSRSGRRPHLMSSLSSPTAAPAAADAARGYYYSSSFSSSSPAASGPVAELQNKLDSLDLSRGAPKQSSRSSKLSQPREQQLVMDIHGNVESIAATADSATMLQQQQQESAEVIRSTTQQDASWVYMLSPPRSQIPRYNPAQAEAEAAAAEGGQYQGDGDGGVSHGGSSRSLGMLQPTSSLLSSAAEYANGATSISSSTSPSDASTSSAAALQQHNNMLSSNGGGHAPGVVANGSSSAAAAAALLTKNGIYHSARHHQHGMQQEAMQNGNNNNNNNNGSNQLSNPSTSGSLTPHINRREHQRSSYRETELQQQSQSEEGQEQGFFSSEMPTETTNIFTNNQQDMMVMNSRISDDDDDVNAQLRKRLTEASIKEAQLISEKRILELRVAELRLAYDQMQQALVDAASKALSYRQDILEENIRLTYAVQLAEQDRMTYVQSLMPLLTEFELQPPVSDAHSMVSYIKILVQRLRSELELYKAKVKDSEYYTPYQPSFQPPRHYTPPTQSPPFQGNGFEIVPSFSLQPKSPTPKREAEVYWEQGPSSSPHKDRPIGNNNNNNNLLHKDFIDQEQHQNSRALVPHESMGGQTTAAAAAATERFFSDPEGDELPLPSNQEQDSEFDRFNPGPQLGTLAEESEPTSLSIQEEGGDDLLPGIEGLTIVGDAVLGGRLTACGHSVNGTSLCIFQWIRELPNGSRVIIDGAGQPEYMITVDDCESKVMINCVPMDEHSRQGEVVTVVANDGKSISQDPMMKDQIDNYIANNYASFDVQFQEGTSEESQELATLVLRRSTYELRRNGSRQVISEKYAIDAFIEIPVSGQIIQCIIRSHAGRTITLVWRDARMRDAAVLAFRAFLKMFVDEQKKKKHKWLRG</sequence>
<feature type="coiled-coil region" evidence="1">
    <location>
        <begin position="403"/>
        <end position="430"/>
    </location>
</feature>
<dbReference type="Proteomes" id="UP001497522">
    <property type="component" value="Chromosome 12"/>
</dbReference>
<dbReference type="EMBL" id="OZ023713">
    <property type="protein sequence ID" value="CAK9861782.1"/>
    <property type="molecule type" value="Genomic_DNA"/>
</dbReference>
<keyword evidence="5" id="KW-1185">Reference proteome</keyword>
<feature type="region of interest" description="Disordered" evidence="2">
    <location>
        <begin position="83"/>
        <end position="102"/>
    </location>
</feature>
<evidence type="ECO:0000313" key="5">
    <source>
        <dbReference type="Proteomes" id="UP001497522"/>
    </source>
</evidence>
<feature type="region of interest" description="Disordered" evidence="2">
    <location>
        <begin position="623"/>
        <end position="671"/>
    </location>
</feature>
<feature type="compositionally biased region" description="Gly residues" evidence="2">
    <location>
        <begin position="177"/>
        <end position="188"/>
    </location>
</feature>
<dbReference type="PANTHER" id="PTHR31149:SF7">
    <property type="entry name" value="EXPRESSED PROTEIN"/>
    <property type="match status" value="1"/>
</dbReference>
<feature type="region of interest" description="Disordered" evidence="2">
    <location>
        <begin position="1"/>
        <end position="40"/>
    </location>
</feature>
<feature type="region of interest" description="Disordered" evidence="2">
    <location>
        <begin position="511"/>
        <end position="583"/>
    </location>
</feature>
<reference evidence="4" key="1">
    <citation type="submission" date="2024-03" db="EMBL/GenBank/DDBJ databases">
        <authorList>
            <consortium name="ELIXIR-Norway"/>
            <consortium name="Elixir Norway"/>
        </authorList>
    </citation>
    <scope>NUCLEOTIDE SEQUENCE</scope>
</reference>
<feature type="compositionally biased region" description="Low complexity" evidence="2">
    <location>
        <begin position="290"/>
        <end position="307"/>
    </location>
</feature>
<evidence type="ECO:0000313" key="4">
    <source>
        <dbReference type="EMBL" id="CAK9861782.1"/>
    </source>
</evidence>
<evidence type="ECO:0000256" key="2">
    <source>
        <dbReference type="SAM" id="MobiDB-lite"/>
    </source>
</evidence>
<organism evidence="4 5">
    <name type="scientific">Sphagnum jensenii</name>
    <dbReference type="NCBI Taxonomy" id="128206"/>
    <lineage>
        <taxon>Eukaryota</taxon>
        <taxon>Viridiplantae</taxon>
        <taxon>Streptophyta</taxon>
        <taxon>Embryophyta</taxon>
        <taxon>Bryophyta</taxon>
        <taxon>Sphagnophytina</taxon>
        <taxon>Sphagnopsida</taxon>
        <taxon>Sphagnales</taxon>
        <taxon>Sphagnaceae</taxon>
        <taxon>Sphagnum</taxon>
    </lineage>
</organism>
<dbReference type="PANTHER" id="PTHR31149">
    <property type="entry name" value="EXPRESSED PROTEIN"/>
    <property type="match status" value="1"/>
</dbReference>
<feature type="compositionally biased region" description="Basic and acidic residues" evidence="2">
    <location>
        <begin position="319"/>
        <end position="332"/>
    </location>
</feature>
<gene>
    <name evidence="4" type="ORF">CSSPJE1EN2_LOCUS4777</name>
</gene>
<protein>
    <recommendedName>
        <fullName evidence="3">AIR9-like A9 domain-containing protein</fullName>
    </recommendedName>
</protein>
<feature type="region of interest" description="Disordered" evidence="2">
    <location>
        <begin position="162"/>
        <end position="198"/>
    </location>
</feature>
<keyword evidence="1" id="KW-0175">Coiled coil</keyword>
<name>A0ABP1AH93_9BRYO</name>
<accession>A0ABP1AH93</accession>
<proteinExistence type="predicted"/>
<dbReference type="InterPro" id="IPR056284">
    <property type="entry name" value="AIR9-like_A9"/>
</dbReference>
<feature type="compositionally biased region" description="Polar residues" evidence="2">
    <location>
        <begin position="89"/>
        <end position="102"/>
    </location>
</feature>
<evidence type="ECO:0000259" key="3">
    <source>
        <dbReference type="Pfam" id="PF23197"/>
    </source>
</evidence>
<feature type="compositionally biased region" description="Low complexity" evidence="2">
    <location>
        <begin position="164"/>
        <end position="176"/>
    </location>
</feature>